<dbReference type="InterPro" id="IPR016087">
    <property type="entry name" value="Chalcone_isomerase"/>
</dbReference>
<name>A0ABM6F8W1_9BURK</name>
<accession>A0ABM6F8W1</accession>
<reference evidence="2 3" key="1">
    <citation type="submission" date="2016-10" db="EMBL/GenBank/DDBJ databases">
        <title>Complete genome sequences of three Cupriavidus strains isolated from various Malaysian environments.</title>
        <authorList>
            <person name="Abdullah A.A.-A."/>
            <person name="Shafie N.A.H."/>
            <person name="Lau N.S."/>
        </authorList>
    </citation>
    <scope>NUCLEOTIDE SEQUENCE [LARGE SCALE GENOMIC DNA]</scope>
    <source>
        <strain evidence="2 3">USMAA1020</strain>
    </source>
</reference>
<protein>
    <recommendedName>
        <fullName evidence="1">Chalcone isomerase domain-containing protein</fullName>
    </recommendedName>
</protein>
<organism evidence="2 3">
    <name type="scientific">Cupriavidus malaysiensis</name>
    <dbReference type="NCBI Taxonomy" id="367825"/>
    <lineage>
        <taxon>Bacteria</taxon>
        <taxon>Pseudomonadati</taxon>
        <taxon>Pseudomonadota</taxon>
        <taxon>Betaproteobacteria</taxon>
        <taxon>Burkholderiales</taxon>
        <taxon>Burkholderiaceae</taxon>
        <taxon>Cupriavidus</taxon>
    </lineage>
</organism>
<dbReference type="Pfam" id="PF16036">
    <property type="entry name" value="Chalcone_3"/>
    <property type="match status" value="1"/>
</dbReference>
<dbReference type="Proteomes" id="UP000177515">
    <property type="component" value="Chromosome 1"/>
</dbReference>
<feature type="domain" description="Chalcone isomerase" evidence="1">
    <location>
        <begin position="51"/>
        <end position="157"/>
    </location>
</feature>
<keyword evidence="3" id="KW-1185">Reference proteome</keyword>
<sequence length="159" mass="17829">MWLGSAWGRCEDGPPPLRLHGEGQLCLLGFCLYDARLWTARPGFSYEAPFALDIVYRRSIPRARMIDTALDEIRRLSDPPPPEVTLERWRAAMMPAFIDTRPGDAICGVYLPGRGVRFYVNGSASAEIDDPVFARAFFDIWLSPATRAGSLRERLLGGR</sequence>
<evidence type="ECO:0000259" key="1">
    <source>
        <dbReference type="Pfam" id="PF16036"/>
    </source>
</evidence>
<proteinExistence type="predicted"/>
<gene>
    <name evidence="2" type="ORF">BKK80_10970</name>
</gene>
<evidence type="ECO:0000313" key="2">
    <source>
        <dbReference type="EMBL" id="AOZ08090.1"/>
    </source>
</evidence>
<dbReference type="EMBL" id="CP017754">
    <property type="protein sequence ID" value="AOZ08090.1"/>
    <property type="molecule type" value="Genomic_DNA"/>
</dbReference>
<evidence type="ECO:0000313" key="3">
    <source>
        <dbReference type="Proteomes" id="UP000177515"/>
    </source>
</evidence>